<reference evidence="1 2" key="1">
    <citation type="submission" date="2016-07" db="EMBL/GenBank/DDBJ databases">
        <title>Pervasive Adenine N6-methylation of Active Genes in Fungi.</title>
        <authorList>
            <consortium name="DOE Joint Genome Institute"/>
            <person name="Mondo S.J."/>
            <person name="Dannebaum R.O."/>
            <person name="Kuo R.C."/>
            <person name="Labutti K."/>
            <person name="Haridas S."/>
            <person name="Kuo A."/>
            <person name="Salamov A."/>
            <person name="Ahrendt S.R."/>
            <person name="Lipzen A."/>
            <person name="Sullivan W."/>
            <person name="Andreopoulos W.B."/>
            <person name="Clum A."/>
            <person name="Lindquist E."/>
            <person name="Daum C."/>
            <person name="Ramamoorthy G.K."/>
            <person name="Gryganskyi A."/>
            <person name="Culley D."/>
            <person name="Magnuson J.K."/>
            <person name="James T.Y."/>
            <person name="O'Malley M.A."/>
            <person name="Stajich J.E."/>
            <person name="Spatafora J.W."/>
            <person name="Visel A."/>
            <person name="Grigoriev I.V."/>
        </authorList>
    </citation>
    <scope>NUCLEOTIDE SEQUENCE [LARGE SCALE GENOMIC DNA]</scope>
    <source>
        <strain evidence="1 2">CBS 115471</strain>
    </source>
</reference>
<dbReference type="GO" id="GO:0004497">
    <property type="term" value="F:monooxygenase activity"/>
    <property type="evidence" value="ECO:0007669"/>
    <property type="project" value="InterPro"/>
</dbReference>
<gene>
    <name evidence="1" type="ORF">BCR34DRAFT_607297</name>
</gene>
<evidence type="ECO:0000313" key="2">
    <source>
        <dbReference type="Proteomes" id="UP000193144"/>
    </source>
</evidence>
<dbReference type="GO" id="GO:0005506">
    <property type="term" value="F:iron ion binding"/>
    <property type="evidence" value="ECO:0007669"/>
    <property type="project" value="InterPro"/>
</dbReference>
<accession>A0A1Y1YHE6</accession>
<dbReference type="GO" id="GO:0020037">
    <property type="term" value="F:heme binding"/>
    <property type="evidence" value="ECO:0007669"/>
    <property type="project" value="InterPro"/>
</dbReference>
<dbReference type="Proteomes" id="UP000193144">
    <property type="component" value="Unassembled WGS sequence"/>
</dbReference>
<comment type="caution">
    <text evidence="1">The sequence shown here is derived from an EMBL/GenBank/DDBJ whole genome shotgun (WGS) entry which is preliminary data.</text>
</comment>
<dbReference type="InterPro" id="IPR036396">
    <property type="entry name" value="Cyt_P450_sf"/>
</dbReference>
<dbReference type="STRING" id="1231657.A0A1Y1YHE6"/>
<protein>
    <recommendedName>
        <fullName evidence="3">Cytochrome P450</fullName>
    </recommendedName>
</protein>
<proteinExistence type="predicted"/>
<name>A0A1Y1YHE6_9PLEO</name>
<sequence length="132" mass="15063">MRYQLLFGASTALSFAMVLKYYHRADNDYLDPKLKPFLVPILPILLNANCRLSRISSFGPVNIKAMEEQILKNVRYFCDHFIDANDSQWSSPRNMSEVIGSLISDIMGDITFSKSWDVQSKVDNRDLLASLP</sequence>
<dbReference type="Gene3D" id="1.10.630.10">
    <property type="entry name" value="Cytochrome P450"/>
    <property type="match status" value="1"/>
</dbReference>
<evidence type="ECO:0000313" key="1">
    <source>
        <dbReference type="EMBL" id="ORX97399.1"/>
    </source>
</evidence>
<organism evidence="1 2">
    <name type="scientific">Clohesyomyces aquaticus</name>
    <dbReference type="NCBI Taxonomy" id="1231657"/>
    <lineage>
        <taxon>Eukaryota</taxon>
        <taxon>Fungi</taxon>
        <taxon>Dikarya</taxon>
        <taxon>Ascomycota</taxon>
        <taxon>Pezizomycotina</taxon>
        <taxon>Dothideomycetes</taxon>
        <taxon>Pleosporomycetidae</taxon>
        <taxon>Pleosporales</taxon>
        <taxon>Lindgomycetaceae</taxon>
        <taxon>Clohesyomyces</taxon>
    </lineage>
</organism>
<dbReference type="AlphaFoldDB" id="A0A1Y1YHE6"/>
<evidence type="ECO:0008006" key="3">
    <source>
        <dbReference type="Google" id="ProtNLM"/>
    </source>
</evidence>
<dbReference type="OrthoDB" id="1470350at2759"/>
<dbReference type="GO" id="GO:0016705">
    <property type="term" value="F:oxidoreductase activity, acting on paired donors, with incorporation or reduction of molecular oxygen"/>
    <property type="evidence" value="ECO:0007669"/>
    <property type="project" value="InterPro"/>
</dbReference>
<dbReference type="SUPFAM" id="SSF48264">
    <property type="entry name" value="Cytochrome P450"/>
    <property type="match status" value="1"/>
</dbReference>
<dbReference type="EMBL" id="MCFA01000235">
    <property type="protein sequence ID" value="ORX97399.1"/>
    <property type="molecule type" value="Genomic_DNA"/>
</dbReference>
<keyword evidence="2" id="KW-1185">Reference proteome</keyword>